<evidence type="ECO:0000313" key="2">
    <source>
        <dbReference type="Proteomes" id="UP000320333"/>
    </source>
</evidence>
<dbReference type="AlphaFoldDB" id="A0A507FW56"/>
<dbReference type="EMBL" id="QEAP01000001">
    <property type="protein sequence ID" value="TPX78667.1"/>
    <property type="molecule type" value="Genomic_DNA"/>
</dbReference>
<proteinExistence type="predicted"/>
<dbReference type="Proteomes" id="UP000320333">
    <property type="component" value="Unassembled WGS sequence"/>
</dbReference>
<keyword evidence="2" id="KW-1185">Reference proteome</keyword>
<dbReference type="OrthoDB" id="2098626at2759"/>
<accession>A0A507FW56</accession>
<reference evidence="1 2" key="1">
    <citation type="journal article" date="2019" name="Sci. Rep.">
        <title>Comparative genomics of chytrid fungi reveal insights into the obligate biotrophic and pathogenic lifestyle of Synchytrium endobioticum.</title>
        <authorList>
            <person name="van de Vossenberg B.T.L.H."/>
            <person name="Warris S."/>
            <person name="Nguyen H.D.T."/>
            <person name="van Gent-Pelzer M.P.E."/>
            <person name="Joly D.L."/>
            <person name="van de Geest H.C."/>
            <person name="Bonants P.J.M."/>
            <person name="Smith D.S."/>
            <person name="Levesque C.A."/>
            <person name="van der Lee T.A.J."/>
        </authorList>
    </citation>
    <scope>NUCLEOTIDE SEQUENCE [LARGE SCALE GENOMIC DNA]</scope>
    <source>
        <strain evidence="1 2">CBS 675.73</strain>
    </source>
</reference>
<organism evidence="1 2">
    <name type="scientific">Chytriomyces confervae</name>
    <dbReference type="NCBI Taxonomy" id="246404"/>
    <lineage>
        <taxon>Eukaryota</taxon>
        <taxon>Fungi</taxon>
        <taxon>Fungi incertae sedis</taxon>
        <taxon>Chytridiomycota</taxon>
        <taxon>Chytridiomycota incertae sedis</taxon>
        <taxon>Chytridiomycetes</taxon>
        <taxon>Chytridiales</taxon>
        <taxon>Chytriomycetaceae</taxon>
        <taxon>Chytriomyces</taxon>
    </lineage>
</organism>
<comment type="caution">
    <text evidence="1">The sequence shown here is derived from an EMBL/GenBank/DDBJ whole genome shotgun (WGS) entry which is preliminary data.</text>
</comment>
<evidence type="ECO:0000313" key="1">
    <source>
        <dbReference type="EMBL" id="TPX78667.1"/>
    </source>
</evidence>
<sequence>MSDRRQPRVGTNAKNSSSDIFKFGGCMDYEQGAAARYDRTSVSELEKRNMQQKRDKEASRFQARRNMMATMEQNRWSKMAQDYCKKEQDWLNRHSHTMGKNSVSYNPITLEYHKNSDGNKLKQDDAKALYRTSIRAANLYLKNNTFDPLRCQDIPRRIVVDPNAVAPATDAGKVSAVAKSAEELNIPKQLAQVAAQRAYVVKTQVDNADKVFMAESARVVNGKNGVAAAGTARTTILNDGGVAHSDAIVVEMDGNGRSQHSWTRHC</sequence>
<protein>
    <submittedName>
        <fullName evidence="1">Uncharacterized protein</fullName>
    </submittedName>
</protein>
<name>A0A507FW56_9FUNG</name>
<gene>
    <name evidence="1" type="ORF">CcCBS67573_g00094</name>
</gene>